<keyword evidence="3" id="KW-1185">Reference proteome</keyword>
<feature type="transmembrane region" description="Helical" evidence="1">
    <location>
        <begin position="154"/>
        <end position="176"/>
    </location>
</feature>
<feature type="transmembrane region" description="Helical" evidence="1">
    <location>
        <begin position="73"/>
        <end position="92"/>
    </location>
</feature>
<proteinExistence type="predicted"/>
<accession>A0A1A5YPU5</accession>
<dbReference type="STRING" id="1844972.A7K91_22090"/>
<feature type="transmembrane region" description="Helical" evidence="1">
    <location>
        <begin position="183"/>
        <end position="201"/>
    </location>
</feature>
<dbReference type="RefSeq" id="WP_068680375.1">
    <property type="nucleotide sequence ID" value="NZ_LYPA01000032.1"/>
</dbReference>
<reference evidence="2 3" key="1">
    <citation type="submission" date="2016-05" db="EMBL/GenBank/DDBJ databases">
        <title>Paenibacillus oryzae. sp. nov., isolated from the rice root.</title>
        <authorList>
            <person name="Zhang J."/>
            <person name="Zhang X."/>
        </authorList>
    </citation>
    <scope>NUCLEOTIDE SEQUENCE [LARGE SCALE GENOMIC DNA]</scope>
    <source>
        <strain evidence="2 3">1DrF-4</strain>
    </source>
</reference>
<feature type="transmembrane region" description="Helical" evidence="1">
    <location>
        <begin position="233"/>
        <end position="252"/>
    </location>
</feature>
<name>A0A1A5YPU5_9BACL</name>
<keyword evidence="1" id="KW-0812">Transmembrane</keyword>
<protein>
    <recommendedName>
        <fullName evidence="4">ABC transporter permease</fullName>
    </recommendedName>
</protein>
<dbReference type="EMBL" id="LYPA01000032">
    <property type="protein sequence ID" value="OBR67578.1"/>
    <property type="molecule type" value="Genomic_DNA"/>
</dbReference>
<gene>
    <name evidence="2" type="ORF">A7K91_22090</name>
</gene>
<evidence type="ECO:0000313" key="2">
    <source>
        <dbReference type="EMBL" id="OBR67578.1"/>
    </source>
</evidence>
<evidence type="ECO:0000313" key="3">
    <source>
        <dbReference type="Proteomes" id="UP000092024"/>
    </source>
</evidence>
<organism evidence="2 3">
    <name type="scientific">Paenibacillus oryzae</name>
    <dbReference type="NCBI Taxonomy" id="1844972"/>
    <lineage>
        <taxon>Bacteria</taxon>
        <taxon>Bacillati</taxon>
        <taxon>Bacillota</taxon>
        <taxon>Bacilli</taxon>
        <taxon>Bacillales</taxon>
        <taxon>Paenibacillaceae</taxon>
        <taxon>Paenibacillus</taxon>
    </lineage>
</organism>
<evidence type="ECO:0008006" key="4">
    <source>
        <dbReference type="Google" id="ProtNLM"/>
    </source>
</evidence>
<dbReference type="Proteomes" id="UP000092024">
    <property type="component" value="Unassembled WGS sequence"/>
</dbReference>
<dbReference type="AlphaFoldDB" id="A0A1A5YPU5"/>
<feature type="transmembrane region" description="Helical" evidence="1">
    <location>
        <begin position="113"/>
        <end position="134"/>
    </location>
</feature>
<comment type="caution">
    <text evidence="2">The sequence shown here is derived from an EMBL/GenBank/DDBJ whole genome shotgun (WGS) entry which is preliminary data.</text>
</comment>
<evidence type="ECO:0000256" key="1">
    <source>
        <dbReference type="SAM" id="Phobius"/>
    </source>
</evidence>
<keyword evidence="1" id="KW-1133">Transmembrane helix</keyword>
<sequence>MRASVVSSSRKIMHMLGSELEKLVTLPLIWLTLIVAFLANMVLAAAFTSAGLQGASGAGAQSILNTGLASMGYLQAGFIILGILAACSEYENGQIRTTLTAMPWRGYQLSMKYVALAILTVPAALIIAASGVFYSFMMMKDAAAAIEMDKMIEALAGAAGYLTITTLISAAIGALLRRTTPALALLIGYYFIVSPLSEPYLPRIFNYFPDIAGHYMYMKPASDDINALTPMQGTGIAGIWAIIFMAGAIAAYRRRDA</sequence>
<keyword evidence="1" id="KW-0472">Membrane</keyword>